<dbReference type="InterPro" id="IPR016181">
    <property type="entry name" value="Acyl_CoA_acyltransferase"/>
</dbReference>
<proteinExistence type="predicted"/>
<dbReference type="Gene3D" id="3.40.630.30">
    <property type="match status" value="1"/>
</dbReference>
<dbReference type="SUPFAM" id="SSF55729">
    <property type="entry name" value="Acyl-CoA N-acyltransferases (Nat)"/>
    <property type="match status" value="1"/>
</dbReference>
<evidence type="ECO:0000313" key="2">
    <source>
        <dbReference type="EMBL" id="CAI8011259.1"/>
    </source>
</evidence>
<dbReference type="EMBL" id="CASHTH010001093">
    <property type="protein sequence ID" value="CAI8011259.1"/>
    <property type="molecule type" value="Genomic_DNA"/>
</dbReference>
<organism evidence="2 3">
    <name type="scientific">Geodia barretti</name>
    <name type="common">Barrett's horny sponge</name>
    <dbReference type="NCBI Taxonomy" id="519541"/>
    <lineage>
        <taxon>Eukaryota</taxon>
        <taxon>Metazoa</taxon>
        <taxon>Porifera</taxon>
        <taxon>Demospongiae</taxon>
        <taxon>Heteroscleromorpha</taxon>
        <taxon>Tetractinellida</taxon>
        <taxon>Astrophorina</taxon>
        <taxon>Geodiidae</taxon>
        <taxon>Geodia</taxon>
    </lineage>
</organism>
<evidence type="ECO:0000259" key="1">
    <source>
        <dbReference type="PROSITE" id="PS51186"/>
    </source>
</evidence>
<gene>
    <name evidence="2" type="ORF">GBAR_LOCUS7291</name>
</gene>
<dbReference type="CDD" id="cd04301">
    <property type="entry name" value="NAT_SF"/>
    <property type="match status" value="1"/>
</dbReference>
<comment type="caution">
    <text evidence="2">The sequence shown here is derived from an EMBL/GenBank/DDBJ whole genome shotgun (WGS) entry which is preliminary data.</text>
</comment>
<dbReference type="InterPro" id="IPR000182">
    <property type="entry name" value="GNAT_dom"/>
</dbReference>
<protein>
    <submittedName>
        <fullName evidence="2">Aminoglycoside N(6')-acetyltransferase type 1</fullName>
    </submittedName>
</protein>
<evidence type="ECO:0000313" key="3">
    <source>
        <dbReference type="Proteomes" id="UP001174909"/>
    </source>
</evidence>
<dbReference type="Proteomes" id="UP001174909">
    <property type="component" value="Unassembled WGS sequence"/>
</dbReference>
<sequence>MLGPPSTPPLKRRARRLRRGKISRVAVDEMGEVIGFIGGQPEYDGRVWEIHPLVVRPDLQGRGIGRALVTDFEDLVRQRGGITIRLGTDDTEAMTTLSGVDLYPNVWEHVARIRNLRGHPYEFYN</sequence>
<reference evidence="2" key="1">
    <citation type="submission" date="2023-03" db="EMBL/GenBank/DDBJ databases">
        <authorList>
            <person name="Steffen K."/>
            <person name="Cardenas P."/>
        </authorList>
    </citation>
    <scope>NUCLEOTIDE SEQUENCE</scope>
</reference>
<dbReference type="Pfam" id="PF00583">
    <property type="entry name" value="Acetyltransf_1"/>
    <property type="match status" value="1"/>
</dbReference>
<name>A0AA35W8K3_GEOBA</name>
<dbReference type="PROSITE" id="PS51186">
    <property type="entry name" value="GNAT"/>
    <property type="match status" value="1"/>
</dbReference>
<dbReference type="GO" id="GO:0016747">
    <property type="term" value="F:acyltransferase activity, transferring groups other than amino-acyl groups"/>
    <property type="evidence" value="ECO:0007669"/>
    <property type="project" value="InterPro"/>
</dbReference>
<dbReference type="AlphaFoldDB" id="A0AA35W8K3"/>
<keyword evidence="3" id="KW-1185">Reference proteome</keyword>
<accession>A0AA35W8K3</accession>
<feature type="domain" description="N-acetyltransferase" evidence="1">
    <location>
        <begin position="1"/>
        <end position="125"/>
    </location>
</feature>